<accession>A0A9Q9UTR7</accession>
<evidence type="ECO:0000313" key="4">
    <source>
        <dbReference type="EMBL" id="XAE53941.1"/>
    </source>
</evidence>
<feature type="domain" description="Peptidase S12 Pab87-related C-terminal" evidence="2">
    <location>
        <begin position="428"/>
        <end position="485"/>
    </location>
</feature>
<dbReference type="InterPro" id="IPR012338">
    <property type="entry name" value="Beta-lactam/transpept-like"/>
</dbReference>
<dbReference type="PANTHER" id="PTHR46825:SF15">
    <property type="entry name" value="BETA-LACTAMASE-RELATED DOMAIN-CONTAINING PROTEIN"/>
    <property type="match status" value="1"/>
</dbReference>
<dbReference type="Pfam" id="PF00144">
    <property type="entry name" value="Beta-lactamase"/>
    <property type="match status" value="1"/>
</dbReference>
<evidence type="ECO:0000259" key="2">
    <source>
        <dbReference type="Pfam" id="PF11954"/>
    </source>
</evidence>
<sequence>MTDSFDRRRFLKTAFGSAIGLGGLGMLQACGGDSVSPDPLAPVPDAQVAAAVARLDPLVSALLGSSGVPGIAVSVVHGGKTLFAKGYGVCSTATGQPVDADTIFQLASVSKSIGATVVASQVGKGVARWDTRMQQLMPSFALSDPAVTQSLTVADLYAHRSGLPEHVGDQLEELGFDQATVFNRLREIPLVGYRSHYAYTNIGLTAAAIGVANAAGIDWATLSEQAVYAPLGMTRTSSRYADYQASANHAVGHVPVNGVFVPVAAPRDADLQSPAGGASSSVNDLARWMAMVLAGGRAGATQLIPAAALSPALSPQIQIRPASADGAAAYYGFGFNVGTTADGGRPMVSHSGGFLLGAGTFFVLVPSLDIGIAVLTNTWPVGVAEAIGFAFLDLVQYGAQQRDWAAFAKEQTAPLTAPAGSLAGAAAPVSPAPPQALAAYAGTYGNDYYGPMTVSVVNNALVLTIGAGNVPFACAHWDGDTFAISPSGEMAPPGSKYALTFAGTPPTRVTAELFSDGGLNVFTR</sequence>
<evidence type="ECO:0000313" key="5">
    <source>
        <dbReference type="Proteomes" id="UP000494172"/>
    </source>
</evidence>
<gene>
    <name evidence="3" type="ORF">BAR24066_05799</name>
    <name evidence="4" type="ORF">OHZ10_35510</name>
</gene>
<dbReference type="EMBL" id="CABVPX010000031">
    <property type="protein sequence ID" value="VWC20866.1"/>
    <property type="molecule type" value="Genomic_DNA"/>
</dbReference>
<dbReference type="Proteomes" id="UP001448498">
    <property type="component" value="Chromosome 2"/>
</dbReference>
<dbReference type="Pfam" id="PF11954">
    <property type="entry name" value="DUF3471"/>
    <property type="match status" value="1"/>
</dbReference>
<dbReference type="PROSITE" id="PS51257">
    <property type="entry name" value="PROKAR_LIPOPROTEIN"/>
    <property type="match status" value="1"/>
</dbReference>
<dbReference type="Proteomes" id="UP000494172">
    <property type="component" value="Unassembled WGS sequence"/>
</dbReference>
<reference evidence="4 6" key="2">
    <citation type="submission" date="2022-10" db="EMBL/GenBank/DDBJ databases">
        <title>Genomic of Burkholderia cepacia PN-1.</title>
        <authorList>
            <person name="Yang Y."/>
            <person name="Guan H."/>
            <person name="Huang J."/>
        </authorList>
    </citation>
    <scope>NUCLEOTIDE SEQUENCE [LARGE SCALE GENOMIC DNA]</scope>
    <source>
        <strain evidence="4 6">PN-1</strain>
    </source>
</reference>
<proteinExistence type="predicted"/>
<dbReference type="InterPro" id="IPR021860">
    <property type="entry name" value="Peptidase_S12_Pab87-rel_C"/>
</dbReference>
<dbReference type="EMBL" id="CP109823">
    <property type="protein sequence ID" value="XAE53941.1"/>
    <property type="molecule type" value="Genomic_DNA"/>
</dbReference>
<evidence type="ECO:0000313" key="6">
    <source>
        <dbReference type="Proteomes" id="UP001448498"/>
    </source>
</evidence>
<reference evidence="3 5" key="1">
    <citation type="submission" date="2019-09" db="EMBL/GenBank/DDBJ databases">
        <authorList>
            <person name="Depoorter E."/>
        </authorList>
    </citation>
    <scope>NUCLEOTIDE SEQUENCE [LARGE SCALE GENOMIC DNA]</scope>
    <source>
        <strain evidence="3">LMG 24066</strain>
    </source>
</reference>
<dbReference type="PROSITE" id="PS51318">
    <property type="entry name" value="TAT"/>
    <property type="match status" value="1"/>
</dbReference>
<dbReference type="InterPro" id="IPR006311">
    <property type="entry name" value="TAT_signal"/>
</dbReference>
<protein>
    <submittedName>
        <fullName evidence="3">Beta-lactamase</fullName>
    </submittedName>
    <submittedName>
        <fullName evidence="4">Serine hydrolase</fullName>
    </submittedName>
</protein>
<dbReference type="Gene3D" id="3.40.710.10">
    <property type="entry name" value="DD-peptidase/beta-lactamase superfamily"/>
    <property type="match status" value="1"/>
</dbReference>
<evidence type="ECO:0000313" key="3">
    <source>
        <dbReference type="EMBL" id="VWC20866.1"/>
    </source>
</evidence>
<dbReference type="RefSeq" id="WP_059242209.1">
    <property type="nucleotide sequence ID" value="NZ_CABVPX010000031.1"/>
</dbReference>
<dbReference type="PANTHER" id="PTHR46825">
    <property type="entry name" value="D-ALANYL-D-ALANINE-CARBOXYPEPTIDASE/ENDOPEPTIDASE AMPH"/>
    <property type="match status" value="1"/>
</dbReference>
<organism evidence="3 5">
    <name type="scientific">Burkholderia arboris</name>
    <dbReference type="NCBI Taxonomy" id="488730"/>
    <lineage>
        <taxon>Bacteria</taxon>
        <taxon>Pseudomonadati</taxon>
        <taxon>Pseudomonadota</taxon>
        <taxon>Betaproteobacteria</taxon>
        <taxon>Burkholderiales</taxon>
        <taxon>Burkholderiaceae</taxon>
        <taxon>Burkholderia</taxon>
        <taxon>Burkholderia cepacia complex</taxon>
    </lineage>
</organism>
<dbReference type="SUPFAM" id="SSF56601">
    <property type="entry name" value="beta-lactamase/transpeptidase-like"/>
    <property type="match status" value="1"/>
</dbReference>
<dbReference type="InterPro" id="IPR001466">
    <property type="entry name" value="Beta-lactam-related"/>
</dbReference>
<keyword evidence="4" id="KW-0378">Hydrolase</keyword>
<dbReference type="Gene3D" id="2.40.128.600">
    <property type="match status" value="1"/>
</dbReference>
<feature type="domain" description="Beta-lactamase-related" evidence="1">
    <location>
        <begin position="56"/>
        <end position="381"/>
    </location>
</feature>
<name>A0A9Q9UTR7_9BURK</name>
<keyword evidence="6" id="KW-1185">Reference proteome</keyword>
<dbReference type="GO" id="GO:0016787">
    <property type="term" value="F:hydrolase activity"/>
    <property type="evidence" value="ECO:0007669"/>
    <property type="project" value="UniProtKB-KW"/>
</dbReference>
<dbReference type="InterPro" id="IPR050491">
    <property type="entry name" value="AmpC-like"/>
</dbReference>
<evidence type="ECO:0000259" key="1">
    <source>
        <dbReference type="Pfam" id="PF00144"/>
    </source>
</evidence>
<dbReference type="AlphaFoldDB" id="A0A9Q9UTR7"/>